<reference evidence="1 2" key="1">
    <citation type="journal article" date="2019" name="Int. J. Syst. Evol. Microbiol.">
        <title>The Global Catalogue of Microorganisms (GCM) 10K type strain sequencing project: providing services to taxonomists for standard genome sequencing and annotation.</title>
        <authorList>
            <consortium name="The Broad Institute Genomics Platform"/>
            <consortium name="The Broad Institute Genome Sequencing Center for Infectious Disease"/>
            <person name="Wu L."/>
            <person name="Ma J."/>
        </authorList>
    </citation>
    <scope>NUCLEOTIDE SEQUENCE [LARGE SCALE GENOMIC DNA]</scope>
    <source>
        <strain evidence="1 2">GX26</strain>
    </source>
</reference>
<dbReference type="InterPro" id="IPR036388">
    <property type="entry name" value="WH-like_DNA-bd_sf"/>
</dbReference>
<dbReference type="EMBL" id="JBHSXN010000004">
    <property type="protein sequence ID" value="MFC6955016.1"/>
    <property type="molecule type" value="Genomic_DNA"/>
</dbReference>
<protein>
    <submittedName>
        <fullName evidence="1">ArsR/SmtB family transcription factor</fullName>
    </submittedName>
</protein>
<dbReference type="Proteomes" id="UP001596395">
    <property type="component" value="Unassembled WGS sequence"/>
</dbReference>
<accession>A0ABD5VLW2</accession>
<proteinExistence type="predicted"/>
<dbReference type="RefSeq" id="WP_336351955.1">
    <property type="nucleotide sequence ID" value="NZ_JAZAQL010000004.1"/>
</dbReference>
<dbReference type="Pfam" id="PF12840">
    <property type="entry name" value="HTH_20"/>
    <property type="match status" value="1"/>
</dbReference>
<dbReference type="CDD" id="cd00090">
    <property type="entry name" value="HTH_ARSR"/>
    <property type="match status" value="1"/>
</dbReference>
<dbReference type="InterPro" id="IPR036390">
    <property type="entry name" value="WH_DNA-bd_sf"/>
</dbReference>
<keyword evidence="2" id="KW-1185">Reference proteome</keyword>
<name>A0ABD5VLW2_9EURY</name>
<dbReference type="AlphaFoldDB" id="A0ABD5VLW2"/>
<dbReference type="SUPFAM" id="SSF46785">
    <property type="entry name" value="Winged helix' DNA-binding domain"/>
    <property type="match status" value="1"/>
</dbReference>
<dbReference type="Gene3D" id="1.10.10.10">
    <property type="entry name" value="Winged helix-like DNA-binding domain superfamily/Winged helix DNA-binding domain"/>
    <property type="match status" value="1"/>
</dbReference>
<dbReference type="InterPro" id="IPR011991">
    <property type="entry name" value="ArsR-like_HTH"/>
</dbReference>
<sequence length="127" mass="13815">MASDHPPFPDATPDQSAPPVDVLTLLAADHTQKILGHIHDSPTPARAVVEVCDASRTTVYRRLNRLVDAGLVDTRMTLDPDGHHRTVFETTIDEITLDLTDDGYALDVHTDCSNVDSPSTPHPQPSD</sequence>
<gene>
    <name evidence="1" type="ORF">ACFQGB_19300</name>
</gene>
<evidence type="ECO:0000313" key="1">
    <source>
        <dbReference type="EMBL" id="MFC6955016.1"/>
    </source>
</evidence>
<comment type="caution">
    <text evidence="1">The sequence shown here is derived from an EMBL/GenBank/DDBJ whole genome shotgun (WGS) entry which is preliminary data.</text>
</comment>
<organism evidence="1 2">
    <name type="scientific">Halorubellus litoreus</name>
    <dbReference type="NCBI Taxonomy" id="755308"/>
    <lineage>
        <taxon>Archaea</taxon>
        <taxon>Methanobacteriati</taxon>
        <taxon>Methanobacteriota</taxon>
        <taxon>Stenosarchaea group</taxon>
        <taxon>Halobacteria</taxon>
        <taxon>Halobacteriales</taxon>
        <taxon>Halorubellaceae</taxon>
        <taxon>Halorubellus</taxon>
    </lineage>
</organism>
<evidence type="ECO:0000313" key="2">
    <source>
        <dbReference type="Proteomes" id="UP001596395"/>
    </source>
</evidence>